<dbReference type="InterPro" id="IPR029030">
    <property type="entry name" value="Caspase-like_dom_sf"/>
</dbReference>
<evidence type="ECO:0000259" key="5">
    <source>
        <dbReference type="PROSITE" id="PS50208"/>
    </source>
</evidence>
<feature type="domain" description="Caspase family p20" evidence="5">
    <location>
        <begin position="41"/>
        <end position="168"/>
    </location>
</feature>
<dbReference type="Gene3D" id="3.30.70.1470">
    <property type="entry name" value="Caspase-like"/>
    <property type="match status" value="1"/>
</dbReference>
<dbReference type="PROSITE" id="PS50207">
    <property type="entry name" value="CASPASE_P10"/>
    <property type="match status" value="1"/>
</dbReference>
<dbReference type="InterPro" id="IPR002398">
    <property type="entry name" value="Pept_C14"/>
</dbReference>
<dbReference type="InterPro" id="IPR001309">
    <property type="entry name" value="Pept_C14_p20"/>
</dbReference>
<dbReference type="GO" id="GO:0006915">
    <property type="term" value="P:apoptotic process"/>
    <property type="evidence" value="ECO:0007669"/>
    <property type="project" value="TreeGrafter"/>
</dbReference>
<dbReference type="GO" id="GO:0004197">
    <property type="term" value="F:cysteine-type endopeptidase activity"/>
    <property type="evidence" value="ECO:0007669"/>
    <property type="project" value="InterPro"/>
</dbReference>
<dbReference type="InterPro" id="IPR002138">
    <property type="entry name" value="Pept_C14_p10"/>
</dbReference>
<dbReference type="PRINTS" id="PR00376">
    <property type="entry name" value="IL1BCENZYME"/>
</dbReference>
<dbReference type="InterPro" id="IPR011600">
    <property type="entry name" value="Pept_C14_caspase"/>
</dbReference>
<dbReference type="SMART" id="SM00115">
    <property type="entry name" value="CASc"/>
    <property type="match status" value="1"/>
</dbReference>
<accession>G0XQF6</accession>
<dbReference type="PROSITE" id="PS50208">
    <property type="entry name" value="CASPASE_P20"/>
    <property type="match status" value="1"/>
</dbReference>
<evidence type="ECO:0000256" key="2">
    <source>
        <dbReference type="RuleBase" id="RU003971"/>
    </source>
</evidence>
<evidence type="ECO:0000259" key="4">
    <source>
        <dbReference type="PROSITE" id="PS50207"/>
    </source>
</evidence>
<feature type="region of interest" description="Disordered" evidence="3">
    <location>
        <begin position="251"/>
        <end position="272"/>
    </location>
</feature>
<dbReference type="GO" id="GO:0043525">
    <property type="term" value="P:positive regulation of neuron apoptotic process"/>
    <property type="evidence" value="ECO:0007669"/>
    <property type="project" value="TreeGrafter"/>
</dbReference>
<dbReference type="GO" id="GO:0006508">
    <property type="term" value="P:proteolysis"/>
    <property type="evidence" value="ECO:0007669"/>
    <property type="project" value="InterPro"/>
</dbReference>
<dbReference type="EMBL" id="HQ328960">
    <property type="protein sequence ID" value="AEK20817.1"/>
    <property type="molecule type" value="mRNA"/>
</dbReference>
<evidence type="ECO:0000256" key="3">
    <source>
        <dbReference type="SAM" id="MobiDB-lite"/>
    </source>
</evidence>
<evidence type="ECO:0000256" key="1">
    <source>
        <dbReference type="ARBA" id="ARBA00010134"/>
    </source>
</evidence>
<dbReference type="PANTHER" id="PTHR10454">
    <property type="entry name" value="CASPASE"/>
    <property type="match status" value="1"/>
</dbReference>
<feature type="region of interest" description="Disordered" evidence="3">
    <location>
        <begin position="1"/>
        <end position="24"/>
    </location>
</feature>
<sequence>MEESRADATVTDKQETNSSFPLVTRTRPSFNPNDLYYYGSGKKYLYIFNHYTFQTTKFFNDKQPSMRNGTSIDAIRLPQVFSELGFEVETLNDKTHRQILDKFQAISSKDHTETCYLFFAFLSHGDNIGNIYAADRPYQFKDVLTFLEHGHLTLIAKPKVFFVQACRGGLTDVGRRIEMDSNHRVSYVVPTHADFFIMYSTVQDHKSYRNKYGSFFIQDLCDIVEDYHEFYDLLHLVTLVQNRVAFLPHHARPYQNGPPQQEADARDQIHTN</sequence>
<dbReference type="Pfam" id="PF00656">
    <property type="entry name" value="Peptidase_C14"/>
    <property type="match status" value="1"/>
</dbReference>
<dbReference type="SUPFAM" id="SSF52129">
    <property type="entry name" value="Caspase-like"/>
    <property type="match status" value="1"/>
</dbReference>
<proteinExistence type="evidence at transcript level"/>
<dbReference type="PANTHER" id="PTHR10454:SF232">
    <property type="entry name" value="AT03047P-RELATED"/>
    <property type="match status" value="1"/>
</dbReference>
<evidence type="ECO:0000313" key="6">
    <source>
        <dbReference type="EMBL" id="AEK20817.1"/>
    </source>
</evidence>
<comment type="similarity">
    <text evidence="1 2">Belongs to the peptidase C14A family.</text>
</comment>
<organism evidence="6">
    <name type="scientific">Eucheira socialis</name>
    <dbReference type="NCBI Taxonomy" id="320213"/>
    <lineage>
        <taxon>Eukaryota</taxon>
        <taxon>Metazoa</taxon>
        <taxon>Ecdysozoa</taxon>
        <taxon>Arthropoda</taxon>
        <taxon>Hexapoda</taxon>
        <taxon>Insecta</taxon>
        <taxon>Pterygota</taxon>
        <taxon>Neoptera</taxon>
        <taxon>Endopterygota</taxon>
        <taxon>Lepidoptera</taxon>
        <taxon>Glossata</taxon>
        <taxon>Ditrysia</taxon>
        <taxon>Papilionoidea</taxon>
        <taxon>Pieridae</taxon>
        <taxon>Pierinae</taxon>
        <taxon>Eucheira</taxon>
    </lineage>
</organism>
<dbReference type="Gene3D" id="3.40.50.1460">
    <property type="match status" value="1"/>
</dbReference>
<feature type="compositionally biased region" description="Basic and acidic residues" evidence="3">
    <location>
        <begin position="263"/>
        <end position="272"/>
    </location>
</feature>
<feature type="domain" description="Caspase family p10" evidence="4">
    <location>
        <begin position="185"/>
        <end position="259"/>
    </location>
</feature>
<name>G0XQF6_9NEOP</name>
<dbReference type="InterPro" id="IPR015917">
    <property type="entry name" value="Pept_C14A"/>
</dbReference>
<gene>
    <name evidence="6" type="primary">Casp-3</name>
</gene>
<dbReference type="PROSITE" id="PS01122">
    <property type="entry name" value="CASPASE_CYS"/>
    <property type="match status" value="1"/>
</dbReference>
<reference evidence="6" key="1">
    <citation type="journal article" date="2011" name="BMC Genomics">
        <title>A comprehensive characterization of the caspase gene family in insects from the order Lepidoptera.</title>
        <authorList>
            <person name="Courtiade J."/>
            <person name="Pauchet Y."/>
            <person name="Vogel H."/>
            <person name="Heckel D.G."/>
        </authorList>
    </citation>
    <scope>NUCLEOTIDE SEQUENCE</scope>
</reference>
<dbReference type="GO" id="GO:0005737">
    <property type="term" value="C:cytoplasm"/>
    <property type="evidence" value="ECO:0007669"/>
    <property type="project" value="TreeGrafter"/>
</dbReference>
<protein>
    <submittedName>
        <fullName evidence="6">Caspase-3</fullName>
    </submittedName>
</protein>
<dbReference type="AlphaFoldDB" id="G0XQF6"/>
<feature type="compositionally biased region" description="Basic and acidic residues" evidence="3">
    <location>
        <begin position="1"/>
        <end position="15"/>
    </location>
</feature>
<dbReference type="InterPro" id="IPR033139">
    <property type="entry name" value="Caspase_cys_AS"/>
</dbReference>